<reference evidence="1 2" key="1">
    <citation type="submission" date="2018-11" db="EMBL/GenBank/DDBJ databases">
        <authorList>
            <consortium name="Pathogen Informatics"/>
        </authorList>
    </citation>
    <scope>NUCLEOTIDE SEQUENCE [LARGE SCALE GENOMIC DNA]</scope>
</reference>
<organism evidence="1 2">
    <name type="scientific">Dibothriocephalus latus</name>
    <name type="common">Fish tapeworm</name>
    <name type="synonym">Diphyllobothrium latum</name>
    <dbReference type="NCBI Taxonomy" id="60516"/>
    <lineage>
        <taxon>Eukaryota</taxon>
        <taxon>Metazoa</taxon>
        <taxon>Spiralia</taxon>
        <taxon>Lophotrochozoa</taxon>
        <taxon>Platyhelminthes</taxon>
        <taxon>Cestoda</taxon>
        <taxon>Eucestoda</taxon>
        <taxon>Diphyllobothriidea</taxon>
        <taxon>Diphyllobothriidae</taxon>
        <taxon>Dibothriocephalus</taxon>
    </lineage>
</organism>
<name>A0A3P7NN17_DIBLA</name>
<gene>
    <name evidence="1" type="ORF">DILT_LOCUS15900</name>
</gene>
<accession>A0A3P7NN17</accession>
<dbReference type="OrthoDB" id="6119749at2759"/>
<dbReference type="AlphaFoldDB" id="A0A3P7NN17"/>
<protein>
    <submittedName>
        <fullName evidence="1">Uncharacterized protein</fullName>
    </submittedName>
</protein>
<proteinExistence type="predicted"/>
<dbReference type="EMBL" id="UYRU01081716">
    <property type="protein sequence ID" value="VDN32091.1"/>
    <property type="molecule type" value="Genomic_DNA"/>
</dbReference>
<dbReference type="Proteomes" id="UP000281553">
    <property type="component" value="Unassembled WGS sequence"/>
</dbReference>
<sequence length="233" mass="25878">MKGISENVDRSLVPLGIEVAHRPAAKIRQQVMQKKDLVAKPEKSDVVFRVQGSSGICNYVIETGRQLQTRMHEHQLAVQRLDPKSEVATHAAGMGHVFYFDAFELVGRSDNYNSRHIKETRISTDASLKRHINLPAHYVVLSGDDQCVEHSGPSSSGPVDPRIQETGVTWEGDANYRPATVRPNKHRRPLAVSINTEQNIGDGYQAFFAVSGHHLEKQTLAVHLPVFGLESDT</sequence>
<evidence type="ECO:0000313" key="1">
    <source>
        <dbReference type="EMBL" id="VDN32091.1"/>
    </source>
</evidence>
<keyword evidence="2" id="KW-1185">Reference proteome</keyword>
<evidence type="ECO:0000313" key="2">
    <source>
        <dbReference type="Proteomes" id="UP000281553"/>
    </source>
</evidence>